<evidence type="ECO:0000313" key="8">
    <source>
        <dbReference type="Proteomes" id="UP000007093"/>
    </source>
</evidence>
<sequence>MYVKQLRVYNVNGFTLLTIYVKKQTERGPIPMSINSFDNYYMSWKPQLNRTNQPLYISLARQLENDIATGVLLPGTKLPPQRELADFLDINVSTVVRAFKLCSNKGLLTSTVGSGTYVAYDVVTNIFDTPAKKKPYLIDMGSLTPETIPQDEVVTLLEKMIQEDDFGRLLQYNHSAMLFHKEAAVKLLDRAGCHTDADHVLFASGGQNATYAVLAGLFRPGDRIGTAPTVYPGLKSAAKLIGIHLVPIRQENNEFTAEAIQYAYHNEGITGLYVMPDYQNPTTHSMPLSCRKMIARLARDLDLLVIEDGINCLLSPHIHQSIANMAPEQTIFLASLSKTLIPALRLAYIKAPKKYFKNLRNALYAIQLSPSALLMELASRMIVSEKFEGLLERRRQGLKIRNGIVDEILKGYDVRGTEECLHRWLILSEDMSGEQFEHLALEHGIYVYGSQRFAVGKDMPVHAARLGICVPSTYDELREGLKILRQLL</sequence>
<dbReference type="eggNOG" id="COG1167">
    <property type="taxonomic scope" value="Bacteria"/>
</dbReference>
<evidence type="ECO:0000259" key="6">
    <source>
        <dbReference type="PROSITE" id="PS50949"/>
    </source>
</evidence>
<dbReference type="GO" id="GO:0003700">
    <property type="term" value="F:DNA-binding transcription factor activity"/>
    <property type="evidence" value="ECO:0007669"/>
    <property type="project" value="InterPro"/>
</dbReference>
<organism evidence="7 8">
    <name type="scientific">Acidaminococcus intestini (strain RyC-MR95)</name>
    <dbReference type="NCBI Taxonomy" id="568816"/>
    <lineage>
        <taxon>Bacteria</taxon>
        <taxon>Bacillati</taxon>
        <taxon>Bacillota</taxon>
        <taxon>Negativicutes</taxon>
        <taxon>Acidaminococcales</taxon>
        <taxon>Acidaminococcaceae</taxon>
        <taxon>Acidaminococcus</taxon>
    </lineage>
</organism>
<dbReference type="GO" id="GO:0003677">
    <property type="term" value="F:DNA binding"/>
    <property type="evidence" value="ECO:0007669"/>
    <property type="project" value="UniProtKB-KW"/>
</dbReference>
<comment type="similarity">
    <text evidence="1">In the C-terminal section; belongs to the class-I pyridoxal-phosphate-dependent aminotransferase family.</text>
</comment>
<dbReference type="InterPro" id="IPR000524">
    <property type="entry name" value="Tscrpt_reg_HTH_GntR"/>
</dbReference>
<dbReference type="PATRIC" id="fig|568816.4.peg.1232"/>
<evidence type="ECO:0000256" key="5">
    <source>
        <dbReference type="ARBA" id="ARBA00023163"/>
    </source>
</evidence>
<dbReference type="KEGG" id="ain:Acin_1276"/>
<reference evidence="7 8" key="1">
    <citation type="journal article" date="2011" name="J. Bacteriol.">
        <title>Complete genome sequence of Acidaminococcus intestini RYC-MR95, a Gram-negative bacterium from the phylum Firmicutes.</title>
        <authorList>
            <person name="D'Auria G."/>
            <person name="Galan J.C."/>
            <person name="Rodriguez-Alcayna M."/>
            <person name="Moya A."/>
            <person name="Baquero F."/>
            <person name="Latorre A."/>
        </authorList>
    </citation>
    <scope>NUCLEOTIDE SEQUENCE [LARGE SCALE GENOMIC DNA]</scope>
    <source>
        <strain evidence="7 8">RyC-MR95</strain>
    </source>
</reference>
<keyword evidence="5" id="KW-0804">Transcription</keyword>
<dbReference type="PANTHER" id="PTHR46577">
    <property type="entry name" value="HTH-TYPE TRANSCRIPTIONAL REGULATORY PROTEIN GABR"/>
    <property type="match status" value="1"/>
</dbReference>
<accession>G4Q8R8</accession>
<dbReference type="GO" id="GO:0030170">
    <property type="term" value="F:pyridoxal phosphate binding"/>
    <property type="evidence" value="ECO:0007669"/>
    <property type="project" value="InterPro"/>
</dbReference>
<dbReference type="Proteomes" id="UP000007093">
    <property type="component" value="Chromosome"/>
</dbReference>
<dbReference type="PROSITE" id="PS50949">
    <property type="entry name" value="HTH_GNTR"/>
    <property type="match status" value="1"/>
</dbReference>
<dbReference type="CDD" id="cd00609">
    <property type="entry name" value="AAT_like"/>
    <property type="match status" value="1"/>
</dbReference>
<dbReference type="Pfam" id="PF00392">
    <property type="entry name" value="GntR"/>
    <property type="match status" value="1"/>
</dbReference>
<evidence type="ECO:0000256" key="1">
    <source>
        <dbReference type="ARBA" id="ARBA00005384"/>
    </source>
</evidence>
<dbReference type="InterPro" id="IPR015421">
    <property type="entry name" value="PyrdxlP-dep_Trfase_major"/>
</dbReference>
<dbReference type="Pfam" id="PF00155">
    <property type="entry name" value="Aminotran_1_2"/>
    <property type="match status" value="1"/>
</dbReference>
<keyword evidence="4" id="KW-0238">DNA-binding</keyword>
<dbReference type="InterPro" id="IPR036390">
    <property type="entry name" value="WH_DNA-bd_sf"/>
</dbReference>
<dbReference type="CDD" id="cd07377">
    <property type="entry name" value="WHTH_GntR"/>
    <property type="match status" value="1"/>
</dbReference>
<dbReference type="SUPFAM" id="SSF46785">
    <property type="entry name" value="Winged helix' DNA-binding domain"/>
    <property type="match status" value="1"/>
</dbReference>
<name>G4Q8R8_ACIIR</name>
<dbReference type="InterPro" id="IPR004839">
    <property type="entry name" value="Aminotransferase_I/II_large"/>
</dbReference>
<evidence type="ECO:0000313" key="7">
    <source>
        <dbReference type="EMBL" id="AEQ22501.1"/>
    </source>
</evidence>
<feature type="domain" description="HTH gntR-type" evidence="6">
    <location>
        <begin position="53"/>
        <end position="121"/>
    </location>
</feature>
<dbReference type="Gene3D" id="3.90.1150.10">
    <property type="entry name" value="Aspartate Aminotransferase, domain 1"/>
    <property type="match status" value="1"/>
</dbReference>
<dbReference type="PANTHER" id="PTHR46577:SF1">
    <property type="entry name" value="HTH-TYPE TRANSCRIPTIONAL REGULATORY PROTEIN GABR"/>
    <property type="match status" value="1"/>
</dbReference>
<dbReference type="GO" id="GO:0003824">
    <property type="term" value="F:catalytic activity"/>
    <property type="evidence" value="ECO:0007669"/>
    <property type="project" value="UniProtKB-ARBA"/>
</dbReference>
<dbReference type="EMBL" id="CP003058">
    <property type="protein sequence ID" value="AEQ22501.1"/>
    <property type="molecule type" value="Genomic_DNA"/>
</dbReference>
<dbReference type="InterPro" id="IPR015422">
    <property type="entry name" value="PyrdxlP-dep_Trfase_small"/>
</dbReference>
<keyword evidence="2" id="KW-0663">Pyridoxal phosphate</keyword>
<keyword evidence="3" id="KW-0805">Transcription regulation</keyword>
<evidence type="ECO:0000256" key="2">
    <source>
        <dbReference type="ARBA" id="ARBA00022898"/>
    </source>
</evidence>
<dbReference type="HOGENOM" id="CLU_017584_0_0_9"/>
<dbReference type="InterPro" id="IPR015424">
    <property type="entry name" value="PyrdxlP-dep_Trfase"/>
</dbReference>
<dbReference type="FunCoup" id="G4Q8R8">
    <property type="interactions" value="23"/>
</dbReference>
<dbReference type="InterPro" id="IPR051446">
    <property type="entry name" value="HTH_trans_reg/aminotransferase"/>
</dbReference>
<dbReference type="SMART" id="SM00345">
    <property type="entry name" value="HTH_GNTR"/>
    <property type="match status" value="1"/>
</dbReference>
<evidence type="ECO:0000256" key="4">
    <source>
        <dbReference type="ARBA" id="ARBA00023125"/>
    </source>
</evidence>
<keyword evidence="8" id="KW-1185">Reference proteome</keyword>
<dbReference type="Gene3D" id="1.10.10.10">
    <property type="entry name" value="Winged helix-like DNA-binding domain superfamily/Winged helix DNA-binding domain"/>
    <property type="match status" value="1"/>
</dbReference>
<gene>
    <name evidence="7" type="ordered locus">Acin_1276</name>
</gene>
<dbReference type="SUPFAM" id="SSF53383">
    <property type="entry name" value="PLP-dependent transferases"/>
    <property type="match status" value="1"/>
</dbReference>
<dbReference type="InterPro" id="IPR036388">
    <property type="entry name" value="WH-like_DNA-bd_sf"/>
</dbReference>
<dbReference type="Gene3D" id="3.40.640.10">
    <property type="entry name" value="Type I PLP-dependent aspartate aminotransferase-like (Major domain)"/>
    <property type="match status" value="1"/>
</dbReference>
<dbReference type="InParanoid" id="G4Q8R8"/>
<protein>
    <submittedName>
        <fullName evidence="7">GntR-family transcriptional regulator</fullName>
    </submittedName>
</protein>
<evidence type="ECO:0000256" key="3">
    <source>
        <dbReference type="ARBA" id="ARBA00023015"/>
    </source>
</evidence>
<dbReference type="STRING" id="568816.Acin_1276"/>
<dbReference type="AlphaFoldDB" id="G4Q8R8"/>
<proteinExistence type="inferred from homology"/>